<evidence type="ECO:0000313" key="6">
    <source>
        <dbReference type="Proteomes" id="UP000283872"/>
    </source>
</evidence>
<comment type="caution">
    <text evidence="5">The sequence shown here is derived from an EMBL/GenBank/DDBJ whole genome shotgun (WGS) entry which is preliminary data.</text>
</comment>
<dbReference type="EMBL" id="JAPDUS010000005">
    <property type="protein sequence ID" value="MCW4092727.1"/>
    <property type="molecule type" value="Genomic_DNA"/>
</dbReference>
<evidence type="ECO:0000313" key="2">
    <source>
        <dbReference type="EMBL" id="MCW4092727.1"/>
    </source>
</evidence>
<feature type="region of interest" description="Disordered" evidence="1">
    <location>
        <begin position="59"/>
        <end position="78"/>
    </location>
</feature>
<name>A0A174X0D5_9BACT</name>
<dbReference type="AlphaFoldDB" id="A0A174X0D5"/>
<reference evidence="5 6" key="1">
    <citation type="submission" date="2018-08" db="EMBL/GenBank/DDBJ databases">
        <title>A genome reference for cultivated species of the human gut microbiota.</title>
        <authorList>
            <person name="Zou Y."/>
            <person name="Xue W."/>
            <person name="Luo G."/>
        </authorList>
    </citation>
    <scope>NUCLEOTIDE SEQUENCE [LARGE SCALE GENOMIC DNA]</scope>
    <source>
        <strain evidence="5 6">AF24-12</strain>
    </source>
</reference>
<reference evidence="7" key="2">
    <citation type="submission" date="2019-09" db="EMBL/GenBank/DDBJ databases">
        <title>Distinct polysaccharide growth profiles of human intestinal Prevotella copri isolates.</title>
        <authorList>
            <person name="Fehlner-Peach H."/>
            <person name="Magnabosco C."/>
            <person name="Raghavan V."/>
            <person name="Scher J.U."/>
            <person name="Tett A."/>
            <person name="Cox L.M."/>
            <person name="Gottsegen C."/>
            <person name="Watters A."/>
            <person name="Wiltshire- Gordon J.D."/>
            <person name="Segata N."/>
            <person name="Bonneau R."/>
            <person name="Littman D.R."/>
        </authorList>
    </citation>
    <scope>NUCLEOTIDE SEQUENCE [LARGE SCALE GENOMIC DNA]</scope>
    <source>
        <strain evidence="7">iAA108</strain>
    </source>
</reference>
<dbReference type="RefSeq" id="WP_117588231.1">
    <property type="nucleotide sequence ID" value="NZ_JAHRGK010000009.1"/>
</dbReference>
<evidence type="ECO:0000313" key="3">
    <source>
        <dbReference type="EMBL" id="MCW4163674.1"/>
    </source>
</evidence>
<accession>A0A174X0D5</accession>
<evidence type="ECO:0000313" key="5">
    <source>
        <dbReference type="EMBL" id="RGS15249.1"/>
    </source>
</evidence>
<evidence type="ECO:0000313" key="7">
    <source>
        <dbReference type="Proteomes" id="UP000421408"/>
    </source>
</evidence>
<dbReference type="Proteomes" id="UP000283872">
    <property type="component" value="Unassembled WGS sequence"/>
</dbReference>
<dbReference type="EMBL" id="QRVA01000019">
    <property type="protein sequence ID" value="RGS15249.1"/>
    <property type="molecule type" value="Genomic_DNA"/>
</dbReference>
<dbReference type="Proteomes" id="UP001209074">
    <property type="component" value="Unassembled WGS sequence"/>
</dbReference>
<evidence type="ECO:0000313" key="4">
    <source>
        <dbReference type="EMBL" id="MQN82810.1"/>
    </source>
</evidence>
<organism evidence="5 6">
    <name type="scientific">Segatella copri</name>
    <dbReference type="NCBI Taxonomy" id="165179"/>
    <lineage>
        <taxon>Bacteria</taxon>
        <taxon>Pseudomonadati</taxon>
        <taxon>Bacteroidota</taxon>
        <taxon>Bacteroidia</taxon>
        <taxon>Bacteroidales</taxon>
        <taxon>Prevotellaceae</taxon>
        <taxon>Segatella</taxon>
    </lineage>
</organism>
<dbReference type="EMBL" id="JAPDUM010000001">
    <property type="protein sequence ID" value="MCW4163674.1"/>
    <property type="molecule type" value="Genomic_DNA"/>
</dbReference>
<protein>
    <submittedName>
        <fullName evidence="5">Uncharacterized protein</fullName>
    </submittedName>
</protein>
<gene>
    <name evidence="5" type="ORF">DWY11_08950</name>
    <name evidence="4" type="ORF">F7D74_02125</name>
    <name evidence="3" type="ORF">ONS98_00240</name>
    <name evidence="2" type="ORF">ONT05_03995</name>
</gene>
<dbReference type="EMBL" id="VZCC01000008">
    <property type="protein sequence ID" value="MQN82810.1"/>
    <property type="molecule type" value="Genomic_DNA"/>
</dbReference>
<reference evidence="2" key="3">
    <citation type="submission" date="2022-11" db="EMBL/GenBank/DDBJ databases">
        <title>Genomic repertoires linked with pathogenic potency of arthritogenic Prevotella copri isolated from the gut of rheumatoid arthritis patients.</title>
        <authorList>
            <person name="Nii T."/>
            <person name="Maeda Y."/>
            <person name="Motooka D."/>
            <person name="Naito M."/>
            <person name="Matsumoto Y."/>
            <person name="Ogawa T."/>
            <person name="Oguro-Igashira E."/>
            <person name="Kishikawa T."/>
            <person name="Yamashita M."/>
            <person name="Koizumi S."/>
            <person name="Kurakawa T."/>
            <person name="Okumura R."/>
            <person name="Kayama H."/>
            <person name="Murakami M."/>
            <person name="Sakaguchi T."/>
            <person name="Das B."/>
            <person name="Nakamura S."/>
            <person name="Okada Y."/>
            <person name="Kumanogoh A."/>
            <person name="Takeda K."/>
        </authorList>
    </citation>
    <scope>NUCLEOTIDE SEQUENCE</scope>
    <source>
        <strain evidence="2">N016-13</strain>
        <strain evidence="3">RA-N001-16</strain>
    </source>
</reference>
<reference evidence="4" key="4">
    <citation type="submission" date="2022-12" db="EMBL/GenBank/DDBJ databases">
        <title>Distinct polysaccharide growth profiles of human intestinal Prevotella copri isolates.</title>
        <authorList>
            <person name="Fehlner-Peach H."/>
            <person name="Magnabosco C."/>
            <person name="Raghavan V."/>
            <person name="Scher J.U."/>
            <person name="Tett A."/>
            <person name="Cox L.M."/>
            <person name="Gottsegen C."/>
            <person name="Watters A."/>
            <person name="Wiltshire- Gordon J.D."/>
            <person name="Segata N."/>
            <person name="Bonneau R."/>
            <person name="Littman D.R."/>
        </authorList>
    </citation>
    <scope>NUCLEOTIDE SEQUENCE</scope>
    <source>
        <strain evidence="4">IAA108</strain>
    </source>
</reference>
<feature type="region of interest" description="Disordered" evidence="1">
    <location>
        <begin position="1"/>
        <end position="27"/>
    </location>
</feature>
<feature type="compositionally biased region" description="Basic and acidic residues" evidence="1">
    <location>
        <begin position="62"/>
        <end position="78"/>
    </location>
</feature>
<dbReference type="Proteomes" id="UP001209476">
    <property type="component" value="Unassembled WGS sequence"/>
</dbReference>
<sequence length="78" mass="8409">MGRKSIFAKNGSKPTLKEKSSSHVCHPPRGVVAKAPHEGSAYLPCCSMASQCSFSGFQENSVKPRMDESQEKGNKAKP</sequence>
<evidence type="ECO:0000256" key="1">
    <source>
        <dbReference type="SAM" id="MobiDB-lite"/>
    </source>
</evidence>
<proteinExistence type="predicted"/>
<dbReference type="Proteomes" id="UP000421408">
    <property type="component" value="Unassembled WGS sequence"/>
</dbReference>